<feature type="chain" id="PRO_5043562938" description="G-protein coupled receptors family 1 profile domain-containing protein" evidence="6">
    <location>
        <begin position="24"/>
        <end position="139"/>
    </location>
</feature>
<dbReference type="InterPro" id="IPR019430">
    <property type="entry name" value="7TM_GPCR_serpentine_rcpt_Srx"/>
</dbReference>
<evidence type="ECO:0000256" key="6">
    <source>
        <dbReference type="SAM" id="SignalP"/>
    </source>
</evidence>
<feature type="domain" description="G-protein coupled receptors family 1 profile" evidence="7">
    <location>
        <begin position="8"/>
        <end position="139"/>
    </location>
</feature>
<dbReference type="Pfam" id="PF10328">
    <property type="entry name" value="7TM_GPCR_Srx"/>
    <property type="match status" value="1"/>
</dbReference>
<evidence type="ECO:0000256" key="1">
    <source>
        <dbReference type="ARBA" id="ARBA00004370"/>
    </source>
</evidence>
<feature type="non-terminal residue" evidence="8">
    <location>
        <position position="1"/>
    </location>
</feature>
<keyword evidence="6" id="KW-0732">Signal</keyword>
<dbReference type="PANTHER" id="PTHR23017">
    <property type="entry name" value="SERPENTINE RECEPTOR, CLASS X"/>
    <property type="match status" value="1"/>
</dbReference>
<evidence type="ECO:0000256" key="2">
    <source>
        <dbReference type="ARBA" id="ARBA00022692"/>
    </source>
</evidence>
<feature type="transmembrane region" description="Helical" evidence="5">
    <location>
        <begin position="109"/>
        <end position="129"/>
    </location>
</feature>
<evidence type="ECO:0000259" key="7">
    <source>
        <dbReference type="PROSITE" id="PS50262"/>
    </source>
</evidence>
<feature type="signal peptide" evidence="6">
    <location>
        <begin position="1"/>
        <end position="23"/>
    </location>
</feature>
<accession>A0AAV5V1G7</accession>
<proteinExistence type="predicted"/>
<evidence type="ECO:0000256" key="3">
    <source>
        <dbReference type="ARBA" id="ARBA00022989"/>
    </source>
</evidence>
<dbReference type="AlphaFoldDB" id="A0AAV5V1G7"/>
<keyword evidence="4 5" id="KW-0472">Membrane</keyword>
<evidence type="ECO:0000313" key="8">
    <source>
        <dbReference type="EMBL" id="GMT12192.1"/>
    </source>
</evidence>
<dbReference type="InterPro" id="IPR017452">
    <property type="entry name" value="GPCR_Rhodpsn_7TM"/>
</dbReference>
<dbReference type="CDD" id="cd00637">
    <property type="entry name" value="7tm_classA_rhodopsin-like"/>
    <property type="match status" value="1"/>
</dbReference>
<dbReference type="Gene3D" id="1.20.1070.10">
    <property type="entry name" value="Rhodopsin 7-helix transmembrane proteins"/>
    <property type="match status" value="1"/>
</dbReference>
<reference evidence="8" key="1">
    <citation type="submission" date="2023-10" db="EMBL/GenBank/DDBJ databases">
        <title>Genome assembly of Pristionchus species.</title>
        <authorList>
            <person name="Yoshida K."/>
            <person name="Sommer R.J."/>
        </authorList>
    </citation>
    <scope>NUCLEOTIDE SEQUENCE</scope>
    <source>
        <strain evidence="8">RS5133</strain>
    </source>
</reference>
<evidence type="ECO:0000313" key="9">
    <source>
        <dbReference type="Proteomes" id="UP001432322"/>
    </source>
</evidence>
<feature type="transmembrane region" description="Helical" evidence="5">
    <location>
        <begin position="68"/>
        <end position="89"/>
    </location>
</feature>
<keyword evidence="9" id="KW-1185">Reference proteome</keyword>
<evidence type="ECO:0000256" key="4">
    <source>
        <dbReference type="ARBA" id="ARBA00023136"/>
    </source>
</evidence>
<dbReference type="EMBL" id="BTSY01000001">
    <property type="protein sequence ID" value="GMT12192.1"/>
    <property type="molecule type" value="Genomic_DNA"/>
</dbReference>
<dbReference type="PANTHER" id="PTHR23017:SF44">
    <property type="entry name" value="G-PROTEIN COUPLED RECEPTORS FAMILY 1 PROFILE DOMAIN-CONTAINING PROTEIN"/>
    <property type="match status" value="1"/>
</dbReference>
<keyword evidence="3 5" id="KW-1133">Transmembrane helix</keyword>
<evidence type="ECO:0000256" key="5">
    <source>
        <dbReference type="SAM" id="Phobius"/>
    </source>
</evidence>
<dbReference type="PROSITE" id="PS50262">
    <property type="entry name" value="G_PROTEIN_RECEP_F1_2"/>
    <property type="match status" value="1"/>
</dbReference>
<sequence length="139" mass="15648">ISLFGFFCNSLVLLLIKSSPSMSNSFGILTFGQAIADCGQQAIFAFYVVPTHLLLVNKTLEPHVVRRMGHFVVIFYQVCGFSHPCTAVNRFIAVYMPHSFAQIFNRRNTIILTLSCWVLAVVPTTIFLLHPICNSYIIF</sequence>
<organism evidence="8 9">
    <name type="scientific">Pristionchus fissidentatus</name>
    <dbReference type="NCBI Taxonomy" id="1538716"/>
    <lineage>
        <taxon>Eukaryota</taxon>
        <taxon>Metazoa</taxon>
        <taxon>Ecdysozoa</taxon>
        <taxon>Nematoda</taxon>
        <taxon>Chromadorea</taxon>
        <taxon>Rhabditida</taxon>
        <taxon>Rhabditina</taxon>
        <taxon>Diplogasteromorpha</taxon>
        <taxon>Diplogasteroidea</taxon>
        <taxon>Neodiplogasteridae</taxon>
        <taxon>Pristionchus</taxon>
    </lineage>
</organism>
<comment type="subcellular location">
    <subcellularLocation>
        <location evidence="1">Membrane</location>
    </subcellularLocation>
</comment>
<dbReference type="Proteomes" id="UP001432322">
    <property type="component" value="Unassembled WGS sequence"/>
</dbReference>
<dbReference type="GO" id="GO:0016020">
    <property type="term" value="C:membrane"/>
    <property type="evidence" value="ECO:0007669"/>
    <property type="project" value="UniProtKB-SubCell"/>
</dbReference>
<name>A0AAV5V1G7_9BILA</name>
<dbReference type="SUPFAM" id="SSF81321">
    <property type="entry name" value="Family A G protein-coupled receptor-like"/>
    <property type="match status" value="1"/>
</dbReference>
<keyword evidence="2 5" id="KW-0812">Transmembrane</keyword>
<comment type="caution">
    <text evidence="8">The sequence shown here is derived from an EMBL/GenBank/DDBJ whole genome shotgun (WGS) entry which is preliminary data.</text>
</comment>
<protein>
    <recommendedName>
        <fullName evidence="7">G-protein coupled receptors family 1 profile domain-containing protein</fullName>
    </recommendedName>
</protein>
<gene>
    <name evidence="8" type="ORF">PFISCL1PPCAC_3489</name>
</gene>